<organism evidence="1">
    <name type="scientific">Chromera velia CCMP2878</name>
    <dbReference type="NCBI Taxonomy" id="1169474"/>
    <lineage>
        <taxon>Eukaryota</taxon>
        <taxon>Sar</taxon>
        <taxon>Alveolata</taxon>
        <taxon>Colpodellida</taxon>
        <taxon>Chromeraceae</taxon>
        <taxon>Chromera</taxon>
    </lineage>
</organism>
<proteinExistence type="predicted"/>
<reference evidence="1" key="1">
    <citation type="submission" date="2014-11" db="EMBL/GenBank/DDBJ databases">
        <authorList>
            <person name="Otto D Thomas"/>
            <person name="Naeem Raeece"/>
        </authorList>
    </citation>
    <scope>NUCLEOTIDE SEQUENCE</scope>
</reference>
<accession>A0A0G4GA80</accession>
<dbReference type="EMBL" id="CDMZ01001016">
    <property type="protein sequence ID" value="CEM25788.1"/>
    <property type="molecule type" value="Genomic_DNA"/>
</dbReference>
<sequence>MKTPALSDPEARVASTSVSLRKMGGGEIAFRSSMPLVSGFQPEEEDMCALFSFPKLGDTIPIFTLVNKSLAFTRQLPEQSASTELCSIPPFTSRIEVASSSCRRYHVIPLRFTQTFESEHAA</sequence>
<dbReference type="VEuPathDB" id="CryptoDB:Cvel_20927"/>
<evidence type="ECO:0000313" key="1">
    <source>
        <dbReference type="EMBL" id="CEM25788.1"/>
    </source>
</evidence>
<name>A0A0G4GA80_9ALVE</name>
<protein>
    <submittedName>
        <fullName evidence="1">Uncharacterized protein</fullName>
    </submittedName>
</protein>
<dbReference type="AlphaFoldDB" id="A0A0G4GA80"/>
<gene>
    <name evidence="1" type="ORF">Cvel_20927</name>
</gene>